<dbReference type="PROSITE" id="PS51779">
    <property type="entry name" value="POTRA"/>
    <property type="match status" value="5"/>
</dbReference>
<dbReference type="HOGENOM" id="CLU_007664_1_0_4"/>
<dbReference type="PANTHER" id="PTHR12815">
    <property type="entry name" value="SORTING AND ASSEMBLY MACHINERY SAMM50 PROTEIN FAMILY MEMBER"/>
    <property type="match status" value="1"/>
</dbReference>
<dbReference type="RefSeq" id="WP_008543581.1">
    <property type="nucleotide sequence ID" value="NZ_JH605013.1"/>
</dbReference>
<organism evidence="11 12">
    <name type="scientific">Sutterella parvirubra YIT 11816</name>
    <dbReference type="NCBI Taxonomy" id="762967"/>
    <lineage>
        <taxon>Bacteria</taxon>
        <taxon>Pseudomonadati</taxon>
        <taxon>Pseudomonadota</taxon>
        <taxon>Betaproteobacteria</taxon>
        <taxon>Burkholderiales</taxon>
        <taxon>Sutterellaceae</taxon>
        <taxon>Sutterella</taxon>
    </lineage>
</organism>
<feature type="signal peptide" evidence="8">
    <location>
        <begin position="1"/>
        <end position="23"/>
    </location>
</feature>
<dbReference type="NCBIfam" id="TIGR03303">
    <property type="entry name" value="OM_YaeT"/>
    <property type="match status" value="1"/>
</dbReference>
<evidence type="ECO:0000256" key="9">
    <source>
        <dbReference type="NCBIfam" id="TIGR03303"/>
    </source>
</evidence>
<evidence type="ECO:0000256" key="5">
    <source>
        <dbReference type="ARBA" id="ARBA00022737"/>
    </source>
</evidence>
<comment type="subcellular location">
    <subcellularLocation>
        <location evidence="8">Cell outer membrane</location>
    </subcellularLocation>
    <subcellularLocation>
        <location evidence="1">Membrane</location>
    </subcellularLocation>
</comment>
<feature type="domain" description="POTRA" evidence="10">
    <location>
        <begin position="92"/>
        <end position="172"/>
    </location>
</feature>
<evidence type="ECO:0000256" key="3">
    <source>
        <dbReference type="ARBA" id="ARBA00022692"/>
    </source>
</evidence>
<reference evidence="11 12" key="1">
    <citation type="submission" date="2011-11" db="EMBL/GenBank/DDBJ databases">
        <authorList>
            <person name="Weinstock G."/>
            <person name="Sodergren E."/>
            <person name="Clifton S."/>
            <person name="Fulton L."/>
            <person name="Fulton B."/>
            <person name="Courtney L."/>
            <person name="Fronick C."/>
            <person name="Harrison M."/>
            <person name="Strong C."/>
            <person name="Farmer C."/>
            <person name="Delahaunty K."/>
            <person name="Markovic C."/>
            <person name="Hall O."/>
            <person name="Minx P."/>
            <person name="Tomlinson C."/>
            <person name="Mitreva M."/>
            <person name="Hou S."/>
            <person name="Chen J."/>
            <person name="Wollam A."/>
            <person name="Pepin K.H."/>
            <person name="Johnson M."/>
            <person name="Bhonagiri V."/>
            <person name="Zhang X."/>
            <person name="Suruliraj S."/>
            <person name="Warren W."/>
            <person name="Chinwalla A."/>
            <person name="Mardis E.R."/>
            <person name="Wilson R.K."/>
        </authorList>
    </citation>
    <scope>NUCLEOTIDE SEQUENCE [LARGE SCALE GENOMIC DNA]</scope>
    <source>
        <strain evidence="11 12">YIT 11816</strain>
    </source>
</reference>
<name>H3KHN3_9BURK</name>
<dbReference type="AlphaFoldDB" id="H3KHN3"/>
<dbReference type="InterPro" id="IPR000184">
    <property type="entry name" value="Bac_surfAg_D15"/>
</dbReference>
<dbReference type="PIRSF" id="PIRSF006076">
    <property type="entry name" value="OM_assembly_OMP85"/>
    <property type="match status" value="1"/>
</dbReference>
<keyword evidence="5 8" id="KW-0677">Repeat</keyword>
<comment type="subunit">
    <text evidence="8">Part of the Bam complex.</text>
</comment>
<evidence type="ECO:0000256" key="2">
    <source>
        <dbReference type="ARBA" id="ARBA00022452"/>
    </source>
</evidence>
<dbReference type="Pfam" id="PF07244">
    <property type="entry name" value="POTRA"/>
    <property type="match status" value="4"/>
</dbReference>
<dbReference type="Gene3D" id="2.40.160.50">
    <property type="entry name" value="membrane protein fhac: a member of the omp85/tpsb transporter family"/>
    <property type="match status" value="1"/>
</dbReference>
<dbReference type="GO" id="GO:0009279">
    <property type="term" value="C:cell outer membrane"/>
    <property type="evidence" value="ECO:0007669"/>
    <property type="project" value="UniProtKB-SubCell"/>
</dbReference>
<comment type="similarity">
    <text evidence="8">Belongs to the BamA family.</text>
</comment>
<dbReference type="HAMAP" id="MF_01430">
    <property type="entry name" value="OM_assembly_BamA"/>
    <property type="match status" value="1"/>
</dbReference>
<evidence type="ECO:0000313" key="12">
    <source>
        <dbReference type="Proteomes" id="UP000004956"/>
    </source>
</evidence>
<sequence precursor="true">MPTVSKLAATLLGALAFAQGAAAFTISDIRVEGISRTEPGTVFSHLPFRAGDEYTAEKGTRAIHALYASGLFRDVMLTQDGDVLVVHIVERPAVATIETSGIKAFDKDAVEKSLRDVGMAEGRIFDQAVLERADQELRRQYLARGYYGVSVKTTVTPLERNRVRITISVDEGRASSISAIRFVGNKTFDNDELADLMQLGVPNWFSWYTKRDLYSREKLAADLESIRSFYMNQGYLDFKIDSVQVSIAPNKSDVYVTINMTEGEKYTVNDVRLTGDLLGLDSELQALITLEKGEMYNAEKVKNVSSAITDKLATLGYAFATANASPISDAQGRTVDIVYTVDPGRRAYVRRVNITGNNRTRDEVIRREVRQYEAAWFNSDLVKLSRDRIDRLGYFESVTAEPKPVPGTRDQVDLEVNVKERPTGSISLGAGYSTSEGIILSAGFAQNNVFGTGNSVSVDVNTSKSQRTIALSVVQPYITPEGISRSWDVYDRSVDLKELEVADVKYDTRGFGVSWGIPFTELDRVFLGGRFEMTDVKSNANSPWRYQNYEDKYGDNPMTVALTLGWSRDSRDNSLAPTRGVYQRLNGEFALPGFDIQYYKATYQYQQYIPLSRTWTLAFNGEVGWGDVYGKTDEFPFFKNFYAGGIGSVRGYNSGSLGPKEYDHDPYDGDSDNLGGDRMLTGSIEILAPLPGGDRTLRVFGFLDAGYVWGYEGVGVCQYRRQSMSLSDLRYSTGIGVAWISPLGPLKFSIAAPLNDKDGDDIQRFQFQIGTGF</sequence>
<evidence type="ECO:0000256" key="7">
    <source>
        <dbReference type="ARBA" id="ARBA00023237"/>
    </source>
</evidence>
<dbReference type="InterPro" id="IPR023707">
    <property type="entry name" value="OM_assembly_BamA"/>
</dbReference>
<protein>
    <recommendedName>
        <fullName evidence="8 9">Outer membrane protein assembly factor BamA</fullName>
    </recommendedName>
</protein>
<evidence type="ECO:0000256" key="6">
    <source>
        <dbReference type="ARBA" id="ARBA00023136"/>
    </source>
</evidence>
<dbReference type="Pfam" id="PF01103">
    <property type="entry name" value="Omp85"/>
    <property type="match status" value="1"/>
</dbReference>
<keyword evidence="4 8" id="KW-0732">Signal</keyword>
<evidence type="ECO:0000313" key="11">
    <source>
        <dbReference type="EMBL" id="EHY30372.1"/>
    </source>
</evidence>
<dbReference type="InterPro" id="IPR039910">
    <property type="entry name" value="D15-like"/>
</dbReference>
<comment type="function">
    <text evidence="8">Part of the outer membrane protein assembly complex, which is involved in assembly and insertion of beta-barrel proteins into the outer membrane.</text>
</comment>
<dbReference type="EMBL" id="AFBQ01000346">
    <property type="protein sequence ID" value="EHY30372.1"/>
    <property type="molecule type" value="Genomic_DNA"/>
</dbReference>
<keyword evidence="12" id="KW-1185">Reference proteome</keyword>
<dbReference type="GO" id="GO:0043165">
    <property type="term" value="P:Gram-negative-bacterium-type cell outer membrane assembly"/>
    <property type="evidence" value="ECO:0007669"/>
    <property type="project" value="UniProtKB-UniRule"/>
</dbReference>
<keyword evidence="6 8" id="KW-0472">Membrane</keyword>
<dbReference type="PANTHER" id="PTHR12815:SF23">
    <property type="entry name" value="OUTER MEMBRANE PROTEIN ASSEMBLY FACTOR BAMA"/>
    <property type="match status" value="1"/>
</dbReference>
<keyword evidence="7 8" id="KW-0998">Cell outer membrane</keyword>
<keyword evidence="2 8" id="KW-1134">Transmembrane beta strand</keyword>
<evidence type="ECO:0000256" key="4">
    <source>
        <dbReference type="ARBA" id="ARBA00022729"/>
    </source>
</evidence>
<dbReference type="OrthoDB" id="9803054at2"/>
<feature type="domain" description="POTRA" evidence="10">
    <location>
        <begin position="175"/>
        <end position="263"/>
    </location>
</feature>
<dbReference type="PATRIC" id="fig|762967.3.peg.1795"/>
<feature type="domain" description="POTRA" evidence="10">
    <location>
        <begin position="347"/>
        <end position="421"/>
    </location>
</feature>
<evidence type="ECO:0000259" key="10">
    <source>
        <dbReference type="PROSITE" id="PS51779"/>
    </source>
</evidence>
<feature type="domain" description="POTRA" evidence="10">
    <location>
        <begin position="24"/>
        <end position="91"/>
    </location>
</feature>
<proteinExistence type="inferred from homology"/>
<dbReference type="Gene3D" id="3.10.20.310">
    <property type="entry name" value="membrane protein fhac"/>
    <property type="match status" value="5"/>
</dbReference>
<dbReference type="Proteomes" id="UP000004956">
    <property type="component" value="Unassembled WGS sequence"/>
</dbReference>
<accession>H3KHN3</accession>
<dbReference type="GO" id="GO:0051205">
    <property type="term" value="P:protein insertion into membrane"/>
    <property type="evidence" value="ECO:0007669"/>
    <property type="project" value="UniProtKB-UniRule"/>
</dbReference>
<comment type="caution">
    <text evidence="11">The sequence shown here is derived from an EMBL/GenBank/DDBJ whole genome shotgun (WGS) entry which is preliminary data.</text>
</comment>
<keyword evidence="3 8" id="KW-0812">Transmembrane</keyword>
<evidence type="ECO:0000256" key="1">
    <source>
        <dbReference type="ARBA" id="ARBA00004370"/>
    </source>
</evidence>
<evidence type="ECO:0000256" key="8">
    <source>
        <dbReference type="HAMAP-Rule" id="MF_01430"/>
    </source>
</evidence>
<dbReference type="InterPro" id="IPR034746">
    <property type="entry name" value="POTRA"/>
</dbReference>
<feature type="chain" id="PRO_5009013594" description="Outer membrane protein assembly factor BamA" evidence="8">
    <location>
        <begin position="24"/>
        <end position="773"/>
    </location>
</feature>
<dbReference type="STRING" id="762967.HMPREF9440_02279"/>
<feature type="domain" description="POTRA" evidence="10">
    <location>
        <begin position="266"/>
        <end position="344"/>
    </location>
</feature>
<dbReference type="InterPro" id="IPR010827">
    <property type="entry name" value="BamA/TamA_POTRA"/>
</dbReference>
<gene>
    <name evidence="8" type="primary">bamA</name>
    <name evidence="11" type="ORF">HMPREF9440_02279</name>
</gene>